<dbReference type="InterPro" id="IPR001510">
    <property type="entry name" value="Znf_PARP"/>
</dbReference>
<evidence type="ECO:0000313" key="8">
    <source>
        <dbReference type="EMBL" id="GAM39318.1"/>
    </source>
</evidence>
<dbReference type="AlphaFoldDB" id="A0A6V8HCX3"/>
<protein>
    <recommendedName>
        <fullName evidence="7">PARP-type domain-containing protein</fullName>
    </recommendedName>
</protein>
<comment type="subcellular location">
    <subcellularLocation>
        <location evidence="1">Nucleus</location>
    </subcellularLocation>
</comment>
<name>A0A6V8HCX3_TALPI</name>
<dbReference type="EMBL" id="DF933830">
    <property type="protein sequence ID" value="GAM39318.1"/>
    <property type="molecule type" value="Genomic_DNA"/>
</dbReference>
<comment type="caution">
    <text evidence="8">The sequence shown here is derived from an EMBL/GenBank/DDBJ whole genome shotgun (WGS) entry which is preliminary data.</text>
</comment>
<dbReference type="GO" id="GO:0005634">
    <property type="term" value="C:nucleus"/>
    <property type="evidence" value="ECO:0007669"/>
    <property type="project" value="UniProtKB-SubCell"/>
</dbReference>
<keyword evidence="5" id="KW-0539">Nucleus</keyword>
<dbReference type="Gene3D" id="3.30.1740.10">
    <property type="entry name" value="Zinc finger, PARP-type"/>
    <property type="match status" value="1"/>
</dbReference>
<keyword evidence="2" id="KW-0479">Metal-binding</keyword>
<dbReference type="Proteomes" id="UP000053095">
    <property type="component" value="Unassembled WGS sequence"/>
</dbReference>
<evidence type="ECO:0000256" key="6">
    <source>
        <dbReference type="SAM" id="MobiDB-lite"/>
    </source>
</evidence>
<evidence type="ECO:0000259" key="7">
    <source>
        <dbReference type="PROSITE" id="PS50064"/>
    </source>
</evidence>
<sequence length="297" mass="32794">MGSYRIEESPNKRAGCKTTICKKHEIKIQKGELRLGTWVDTERYQSWSYRHWGCVTPKVLANILEAIAEDGEPDFGMLDGFEELSAENQAKIKEAILKGELDEADKTDYSLLIGEAYEDAQNEANGSPEKAKTDTKAKSKKRSRAESDAEEGAPSKTKKAKGTAKEETTEEKPAKRSRARKVVKEESPEEEEVPVKPAKKAKGRTAAKEGAPEEKPAKRSRARKADEEEPAEPEKPARKSKKKAAAVKDKSDEAEADVEEEEAEVQQPAKKARGKTAAATSEKPKRGGKKKVAEDEE</sequence>
<evidence type="ECO:0000256" key="4">
    <source>
        <dbReference type="ARBA" id="ARBA00022833"/>
    </source>
</evidence>
<keyword evidence="4" id="KW-0862">Zinc</keyword>
<feature type="compositionally biased region" description="Basic and acidic residues" evidence="6">
    <location>
        <begin position="163"/>
        <end position="174"/>
    </location>
</feature>
<dbReference type="GO" id="GO:0003677">
    <property type="term" value="F:DNA binding"/>
    <property type="evidence" value="ECO:0007669"/>
    <property type="project" value="InterPro"/>
</dbReference>
<feature type="region of interest" description="Disordered" evidence="6">
    <location>
        <begin position="120"/>
        <end position="297"/>
    </location>
</feature>
<evidence type="ECO:0000256" key="1">
    <source>
        <dbReference type="ARBA" id="ARBA00004123"/>
    </source>
</evidence>
<dbReference type="GO" id="GO:0008270">
    <property type="term" value="F:zinc ion binding"/>
    <property type="evidence" value="ECO:0007669"/>
    <property type="project" value="UniProtKB-KW"/>
</dbReference>
<evidence type="ECO:0000256" key="5">
    <source>
        <dbReference type="ARBA" id="ARBA00023242"/>
    </source>
</evidence>
<feature type="compositionally biased region" description="Basic and acidic residues" evidence="6">
    <location>
        <begin position="206"/>
        <end position="217"/>
    </location>
</feature>
<reference evidence="9" key="1">
    <citation type="journal article" date="2015" name="Genome Announc.">
        <title>Draft genome sequence of Talaromyces cellulolyticus strain Y-94, a source of lignocellulosic biomass-degrading enzymes.</title>
        <authorList>
            <person name="Fujii T."/>
            <person name="Koike H."/>
            <person name="Sawayama S."/>
            <person name="Yano S."/>
            <person name="Inoue H."/>
        </authorList>
    </citation>
    <scope>NUCLEOTIDE SEQUENCE [LARGE SCALE GENOMIC DNA]</scope>
    <source>
        <strain evidence="9">Y-94</strain>
    </source>
</reference>
<dbReference type="PROSITE" id="PS50064">
    <property type="entry name" value="ZF_PARP_2"/>
    <property type="match status" value="1"/>
</dbReference>
<accession>A0A6V8HCX3</accession>
<dbReference type="Pfam" id="PF00645">
    <property type="entry name" value="zf-PARP"/>
    <property type="match status" value="1"/>
</dbReference>
<dbReference type="SUPFAM" id="SSF57716">
    <property type="entry name" value="Glucocorticoid receptor-like (DNA-binding domain)"/>
    <property type="match status" value="1"/>
</dbReference>
<keyword evidence="9" id="KW-1185">Reference proteome</keyword>
<dbReference type="InterPro" id="IPR036957">
    <property type="entry name" value="Znf_PARP_sf"/>
</dbReference>
<evidence type="ECO:0000256" key="3">
    <source>
        <dbReference type="ARBA" id="ARBA00022771"/>
    </source>
</evidence>
<proteinExistence type="predicted"/>
<evidence type="ECO:0000256" key="2">
    <source>
        <dbReference type="ARBA" id="ARBA00022723"/>
    </source>
</evidence>
<evidence type="ECO:0000313" key="9">
    <source>
        <dbReference type="Proteomes" id="UP000053095"/>
    </source>
</evidence>
<gene>
    <name evidence="8" type="ORF">TCE0_034f10770</name>
</gene>
<keyword evidence="3" id="KW-0863">Zinc-finger</keyword>
<organism evidence="8 9">
    <name type="scientific">Talaromyces pinophilus</name>
    <name type="common">Penicillium pinophilum</name>
    <dbReference type="NCBI Taxonomy" id="128442"/>
    <lineage>
        <taxon>Eukaryota</taxon>
        <taxon>Fungi</taxon>
        <taxon>Dikarya</taxon>
        <taxon>Ascomycota</taxon>
        <taxon>Pezizomycotina</taxon>
        <taxon>Eurotiomycetes</taxon>
        <taxon>Eurotiomycetidae</taxon>
        <taxon>Eurotiales</taxon>
        <taxon>Trichocomaceae</taxon>
        <taxon>Talaromyces</taxon>
        <taxon>Talaromyces sect. Talaromyces</taxon>
    </lineage>
</organism>
<dbReference type="SMART" id="SM01336">
    <property type="entry name" value="zf-PARP"/>
    <property type="match status" value="1"/>
</dbReference>
<feature type="domain" description="PARP-type" evidence="7">
    <location>
        <begin position="21"/>
        <end position="100"/>
    </location>
</feature>
<feature type="compositionally biased region" description="Acidic residues" evidence="6">
    <location>
        <begin position="254"/>
        <end position="264"/>
    </location>
</feature>